<evidence type="ECO:0000256" key="6">
    <source>
        <dbReference type="ARBA" id="ARBA00022989"/>
    </source>
</evidence>
<feature type="transmembrane region" description="Helical" evidence="9">
    <location>
        <begin position="142"/>
        <end position="160"/>
    </location>
</feature>
<sequence length="394" mass="44373">MIFTIYHATPYKKWLIPIFLITLFLSIWLYTGNQGKLLLTGFLIGLVFIHFHFGFTGYWQDFWLHKKTLGTRSHLWLLALGSLLFFPALNLLPQFGFNVAGAIRPIGINVALGAFMFGIGMTIASSCSSGTIRLLGEFKIRYYWVFLWMIIGGTFAASHIEKWLNLQTWGVFSFATNIPWGLGLFANLSIISLLYYGLVQYEKHHHNIVSPIFKTQNTLKQLKISPVFWASFLLVILNFIVLLLSSHPWSISWIFPKLGIIAIQETGLPIEWDFWEFTAINDAALSKNWTNDSILLTTLGMFLGVASYHLSKNLTQVKSNVKTQGVRSIRFTNILIPIIAGSLMGYGATVSFGCNIGGFFSAIISGSLHGWLWLVSAFLGMGFTVFIKRTVLTK</sequence>
<feature type="transmembrane region" description="Helical" evidence="9">
    <location>
        <begin position="75"/>
        <end position="92"/>
    </location>
</feature>
<evidence type="ECO:0000256" key="1">
    <source>
        <dbReference type="ARBA" id="ARBA00004429"/>
    </source>
</evidence>
<evidence type="ECO:0000313" key="10">
    <source>
        <dbReference type="EMBL" id="QBZ82780.1"/>
    </source>
</evidence>
<evidence type="ECO:0000256" key="9">
    <source>
        <dbReference type="SAM" id="Phobius"/>
    </source>
</evidence>
<keyword evidence="7 9" id="KW-0472">Membrane</keyword>
<dbReference type="OrthoDB" id="9794165at2"/>
<feature type="transmembrane region" description="Helical" evidence="9">
    <location>
        <begin position="293"/>
        <end position="310"/>
    </location>
</feature>
<feature type="transmembrane region" description="Helical" evidence="9">
    <location>
        <begin position="227"/>
        <end position="246"/>
    </location>
</feature>
<dbReference type="RefSeq" id="WP_135795455.1">
    <property type="nucleotide sequence ID" value="NZ_CP032096.1"/>
</dbReference>
<comment type="subcellular location">
    <subcellularLocation>
        <location evidence="1">Cell inner membrane</location>
        <topology evidence="1">Multi-pass membrane protein</topology>
    </subcellularLocation>
</comment>
<feature type="transmembrane region" description="Helical" evidence="9">
    <location>
        <begin position="112"/>
        <end position="135"/>
    </location>
</feature>
<evidence type="ECO:0000256" key="2">
    <source>
        <dbReference type="ARBA" id="ARBA00022448"/>
    </source>
</evidence>
<accession>A0A4P7NYA6</accession>
<feature type="transmembrane region" description="Helical" evidence="9">
    <location>
        <begin position="37"/>
        <end position="55"/>
    </location>
</feature>
<dbReference type="AlphaFoldDB" id="A0A4P7NYA6"/>
<reference evidence="10 11" key="1">
    <citation type="submission" date="2018-08" db="EMBL/GenBank/DDBJ databases">
        <title>Horizontal acquisition of hydrogen conversion ability and other habitat adaptations in Hydrogenovibrio crunogenus strains.</title>
        <authorList>
            <person name="Gonnella G."/>
            <person name="Adam N."/>
            <person name="Perner M."/>
        </authorList>
    </citation>
    <scope>NUCLEOTIDE SEQUENCE [LARGE SCALE GENOMIC DNA]</scope>
    <source>
        <strain evidence="10 11">SP-41</strain>
    </source>
</reference>
<dbReference type="EMBL" id="CP032096">
    <property type="protein sequence ID" value="QBZ82780.1"/>
    <property type="molecule type" value="Genomic_DNA"/>
</dbReference>
<keyword evidence="2" id="KW-0813">Transport</keyword>
<dbReference type="Pfam" id="PF04143">
    <property type="entry name" value="Sulf_transp"/>
    <property type="match status" value="1"/>
</dbReference>
<protein>
    <submittedName>
        <fullName evidence="10">YeeE/YedE family protein</fullName>
    </submittedName>
</protein>
<evidence type="ECO:0000256" key="8">
    <source>
        <dbReference type="ARBA" id="ARBA00035655"/>
    </source>
</evidence>
<name>A0A4P7NYA6_9GAMM</name>
<gene>
    <name evidence="10" type="ORF">GHNINEIG_00816</name>
</gene>
<dbReference type="PANTHER" id="PTHR30574:SF1">
    <property type="entry name" value="SULPHUR TRANSPORT DOMAIN-CONTAINING PROTEIN"/>
    <property type="match status" value="1"/>
</dbReference>
<dbReference type="GO" id="GO:0005886">
    <property type="term" value="C:plasma membrane"/>
    <property type="evidence" value="ECO:0007669"/>
    <property type="project" value="UniProtKB-SubCell"/>
</dbReference>
<feature type="transmembrane region" description="Helical" evidence="9">
    <location>
        <begin position="14"/>
        <end position="31"/>
    </location>
</feature>
<evidence type="ECO:0000256" key="7">
    <source>
        <dbReference type="ARBA" id="ARBA00023136"/>
    </source>
</evidence>
<keyword evidence="5 9" id="KW-0812">Transmembrane</keyword>
<comment type="similarity">
    <text evidence="8">Belongs to the TsuA/YedE (TC 9.B.102) family.</text>
</comment>
<keyword evidence="3" id="KW-1003">Cell membrane</keyword>
<dbReference type="Proteomes" id="UP000296201">
    <property type="component" value="Chromosome"/>
</dbReference>
<evidence type="ECO:0000256" key="3">
    <source>
        <dbReference type="ARBA" id="ARBA00022475"/>
    </source>
</evidence>
<dbReference type="PANTHER" id="PTHR30574">
    <property type="entry name" value="INNER MEMBRANE PROTEIN YEDE"/>
    <property type="match status" value="1"/>
</dbReference>
<evidence type="ECO:0000256" key="4">
    <source>
        <dbReference type="ARBA" id="ARBA00022519"/>
    </source>
</evidence>
<keyword evidence="6 9" id="KW-1133">Transmembrane helix</keyword>
<feature type="transmembrane region" description="Helical" evidence="9">
    <location>
        <begin position="180"/>
        <end position="198"/>
    </location>
</feature>
<proteinExistence type="inferred from homology"/>
<evidence type="ECO:0000313" key="11">
    <source>
        <dbReference type="Proteomes" id="UP000296201"/>
    </source>
</evidence>
<keyword evidence="11" id="KW-1185">Reference proteome</keyword>
<feature type="transmembrane region" description="Helical" evidence="9">
    <location>
        <begin position="331"/>
        <end position="364"/>
    </location>
</feature>
<dbReference type="InterPro" id="IPR007272">
    <property type="entry name" value="Sulf_transp_TsuA/YedE"/>
</dbReference>
<organism evidence="10 11">
    <name type="scientific">Hydrogenovibrio crunogenus</name>
    <dbReference type="NCBI Taxonomy" id="39765"/>
    <lineage>
        <taxon>Bacteria</taxon>
        <taxon>Pseudomonadati</taxon>
        <taxon>Pseudomonadota</taxon>
        <taxon>Gammaproteobacteria</taxon>
        <taxon>Thiotrichales</taxon>
        <taxon>Piscirickettsiaceae</taxon>
        <taxon>Hydrogenovibrio</taxon>
    </lineage>
</organism>
<keyword evidence="4" id="KW-0997">Cell inner membrane</keyword>
<feature type="transmembrane region" description="Helical" evidence="9">
    <location>
        <begin position="370"/>
        <end position="387"/>
    </location>
</feature>
<evidence type="ECO:0000256" key="5">
    <source>
        <dbReference type="ARBA" id="ARBA00022692"/>
    </source>
</evidence>